<gene>
    <name evidence="1" type="ORF">HZT40_21805</name>
</gene>
<protein>
    <submittedName>
        <fullName evidence="1">Uncharacterized protein</fullName>
    </submittedName>
</protein>
<dbReference type="EMBL" id="CP059265">
    <property type="protein sequence ID" value="QLQ33809.1"/>
    <property type="molecule type" value="Genomic_DNA"/>
</dbReference>
<sequence length="84" mass="9465">MNDLVNLEADLATQVRKGEQLLQVDMRTTRKLQQELLNTRLVAVTMLVPRLRRLTRQVAGELGKEASLEVQGEDCELTAICCNI</sequence>
<dbReference type="Proteomes" id="UP000510621">
    <property type="component" value="Chromosome"/>
</dbReference>
<evidence type="ECO:0000313" key="1">
    <source>
        <dbReference type="EMBL" id="QLQ33809.1"/>
    </source>
</evidence>
<name>A0A7L6AXE9_9GAMM</name>
<proteinExistence type="predicted"/>
<reference evidence="1" key="1">
    <citation type="submission" date="2020-06" db="EMBL/GenBank/DDBJ databases">
        <title>Analysis procedures for assessing recovery of high quality, complete, closed genomes from Nanopore long read metagenome sequencing.</title>
        <authorList>
            <person name="Bessarab I."/>
            <person name="Arumugam K."/>
            <person name="Haryono M."/>
            <person name="Liu X."/>
            <person name="Roy S."/>
            <person name="Zuniga-Montanez R.E."/>
            <person name="Qiu G."/>
            <person name="Drautz-Moses D.I."/>
            <person name="Law Y.Y."/>
            <person name="Wuertz S."/>
            <person name="Lauro F.M."/>
            <person name="Huson D.H."/>
            <person name="Williams R.B."/>
        </authorList>
    </citation>
    <scope>NUCLEOTIDE SEQUENCE [LARGE SCALE GENOMIC DNA]</scope>
    <source>
        <strain evidence="1">SSD2</strain>
    </source>
</reference>
<organism evidence="1 2">
    <name type="scientific">Candidatus Thiothrix singaporensis</name>
    <dbReference type="NCBI Taxonomy" id="2799669"/>
    <lineage>
        <taxon>Bacteria</taxon>
        <taxon>Pseudomonadati</taxon>
        <taxon>Pseudomonadota</taxon>
        <taxon>Gammaproteobacteria</taxon>
        <taxon>Thiotrichales</taxon>
        <taxon>Thiotrichaceae</taxon>
        <taxon>Thiothrix</taxon>
    </lineage>
</organism>
<accession>A0A7L6AXE9</accession>
<evidence type="ECO:0000313" key="2">
    <source>
        <dbReference type="Proteomes" id="UP000510621"/>
    </source>
</evidence>
<dbReference type="AlphaFoldDB" id="A0A7L6AXE9"/>
<dbReference type="KEGG" id="this:HZT40_21805"/>
<keyword evidence="2" id="KW-1185">Reference proteome</keyword>